<name>A0A1Y1RXP3_9SPIO</name>
<dbReference type="PANTHER" id="PTHR33376">
    <property type="match status" value="1"/>
</dbReference>
<keyword evidence="4" id="KW-1185">Reference proteome</keyword>
<reference evidence="3 4" key="1">
    <citation type="submission" date="2017-03" db="EMBL/GenBank/DDBJ databases">
        <title>Draft Genome sequence of Marispirochaeta sp. strain JC444.</title>
        <authorList>
            <person name="Shivani Y."/>
            <person name="Subhash Y."/>
            <person name="Sasikala C."/>
            <person name="Ramana C."/>
        </authorList>
    </citation>
    <scope>NUCLEOTIDE SEQUENCE [LARGE SCALE GENOMIC DNA]</scope>
    <source>
        <strain evidence="3 4">JC444</strain>
    </source>
</reference>
<gene>
    <name evidence="3" type="ORF">B4O97_10500</name>
</gene>
<dbReference type="Pfam" id="PF03480">
    <property type="entry name" value="DctP"/>
    <property type="match status" value="1"/>
</dbReference>
<evidence type="ECO:0000256" key="2">
    <source>
        <dbReference type="SAM" id="SignalP"/>
    </source>
</evidence>
<feature type="chain" id="PRO_5012192132" evidence="2">
    <location>
        <begin position="21"/>
        <end position="334"/>
    </location>
</feature>
<dbReference type="Gene3D" id="3.40.190.170">
    <property type="entry name" value="Bacterial extracellular solute-binding protein, family 7"/>
    <property type="match status" value="1"/>
</dbReference>
<sequence>MKKAIIVIGLIAVLCFSVSAGGKGEPKEGEPSYMLRFGHVQTEKEEYHKAYIRWAEAVKERTNGDFVIEVYPNAQLGVEEDILEQMRKGSNVGWQTDPARLGDYVEEFSVLYGAYLLSGYDDFEGLLGSPTINSWSKKLEDEFGIKVLSYAYAQGFRNVMANVQARSPRELRGVRIRTAPAPAWLATVNSLGATATGLPYGELYNGIQTGVVDGAELPVSAARALSVEEVADYLIETRHIYQMNVLVASAEWFNSLPKEYQDILLEEADKAGLEATQALEAKAGTDMQYLLDNGMTLIPWEELDSEAFIKSGQQSYEELGVVEAKEAIYKELGK</sequence>
<organism evidence="3 4">
    <name type="scientific">Marispirochaeta aestuarii</name>
    <dbReference type="NCBI Taxonomy" id="1963862"/>
    <lineage>
        <taxon>Bacteria</taxon>
        <taxon>Pseudomonadati</taxon>
        <taxon>Spirochaetota</taxon>
        <taxon>Spirochaetia</taxon>
        <taxon>Spirochaetales</taxon>
        <taxon>Spirochaetaceae</taxon>
        <taxon>Marispirochaeta</taxon>
    </lineage>
</organism>
<dbReference type="OrthoDB" id="89872at2"/>
<evidence type="ECO:0000313" key="3">
    <source>
        <dbReference type="EMBL" id="ORC35152.1"/>
    </source>
</evidence>
<dbReference type="STRING" id="1963862.B4O97_10500"/>
<dbReference type="InterPro" id="IPR018389">
    <property type="entry name" value="DctP_fam"/>
</dbReference>
<proteinExistence type="predicted"/>
<protein>
    <submittedName>
        <fullName evidence="3">C4-dicarboxylate ABC transporter</fullName>
    </submittedName>
</protein>
<dbReference type="AlphaFoldDB" id="A0A1Y1RXP3"/>
<dbReference type="NCBIfam" id="NF037995">
    <property type="entry name" value="TRAP_S1"/>
    <property type="match status" value="1"/>
</dbReference>
<evidence type="ECO:0000313" key="4">
    <source>
        <dbReference type="Proteomes" id="UP000192343"/>
    </source>
</evidence>
<feature type="signal peptide" evidence="2">
    <location>
        <begin position="1"/>
        <end position="20"/>
    </location>
</feature>
<dbReference type="GO" id="GO:0055085">
    <property type="term" value="P:transmembrane transport"/>
    <property type="evidence" value="ECO:0007669"/>
    <property type="project" value="InterPro"/>
</dbReference>
<accession>A0A1Y1RXP3</accession>
<keyword evidence="1 2" id="KW-0732">Signal</keyword>
<dbReference type="EMBL" id="MWQY01000010">
    <property type="protein sequence ID" value="ORC35152.1"/>
    <property type="molecule type" value="Genomic_DNA"/>
</dbReference>
<evidence type="ECO:0000256" key="1">
    <source>
        <dbReference type="ARBA" id="ARBA00022729"/>
    </source>
</evidence>
<dbReference type="InterPro" id="IPR038404">
    <property type="entry name" value="TRAP_DctP_sf"/>
</dbReference>
<dbReference type="RefSeq" id="WP_083050651.1">
    <property type="nucleotide sequence ID" value="NZ_CAXXQO010000003.1"/>
</dbReference>
<comment type="caution">
    <text evidence="3">The sequence shown here is derived from an EMBL/GenBank/DDBJ whole genome shotgun (WGS) entry which is preliminary data.</text>
</comment>
<dbReference type="PANTHER" id="PTHR33376:SF3">
    <property type="entry name" value="C4-DICARBOXYLATE-BINDING PROTEIN"/>
    <property type="match status" value="1"/>
</dbReference>
<dbReference type="CDD" id="cd13669">
    <property type="entry name" value="PBP2_TRAP_TM0322_like"/>
    <property type="match status" value="1"/>
</dbReference>
<dbReference type="Proteomes" id="UP000192343">
    <property type="component" value="Unassembled WGS sequence"/>
</dbReference>